<accession>X1DAQ2</accession>
<gene>
    <name evidence="1" type="ORF">S01H4_45816</name>
</gene>
<protein>
    <submittedName>
        <fullName evidence="1">Uncharacterized protein</fullName>
    </submittedName>
</protein>
<feature type="non-terminal residue" evidence="1">
    <location>
        <position position="1"/>
    </location>
</feature>
<name>X1DAQ2_9ZZZZ</name>
<reference evidence="1" key="1">
    <citation type="journal article" date="2014" name="Front. Microbiol.">
        <title>High frequency of phylogenetically diverse reductive dehalogenase-homologous genes in deep subseafloor sedimentary metagenomes.</title>
        <authorList>
            <person name="Kawai M."/>
            <person name="Futagami T."/>
            <person name="Toyoda A."/>
            <person name="Takaki Y."/>
            <person name="Nishi S."/>
            <person name="Hori S."/>
            <person name="Arai W."/>
            <person name="Tsubouchi T."/>
            <person name="Morono Y."/>
            <person name="Uchiyama I."/>
            <person name="Ito T."/>
            <person name="Fujiyama A."/>
            <person name="Inagaki F."/>
            <person name="Takami H."/>
        </authorList>
    </citation>
    <scope>NUCLEOTIDE SEQUENCE</scope>
    <source>
        <strain evidence="1">Expedition CK06-06</strain>
    </source>
</reference>
<sequence>KLCAEAAANPKPLKLKKTRKGAIDTTALAACVIKNLDGSAITLDNLAPIIASCTGQKVAKPLTRERFIKQCFKENGTPTEMGGYDIKEAQRLRSFCTAQWKERHEEG</sequence>
<dbReference type="EMBL" id="BART01025541">
    <property type="protein sequence ID" value="GAH02149.1"/>
    <property type="molecule type" value="Genomic_DNA"/>
</dbReference>
<dbReference type="AlphaFoldDB" id="X1DAQ2"/>
<organism evidence="1">
    <name type="scientific">marine sediment metagenome</name>
    <dbReference type="NCBI Taxonomy" id="412755"/>
    <lineage>
        <taxon>unclassified sequences</taxon>
        <taxon>metagenomes</taxon>
        <taxon>ecological metagenomes</taxon>
    </lineage>
</organism>
<comment type="caution">
    <text evidence="1">The sequence shown here is derived from an EMBL/GenBank/DDBJ whole genome shotgun (WGS) entry which is preliminary data.</text>
</comment>
<evidence type="ECO:0000313" key="1">
    <source>
        <dbReference type="EMBL" id="GAH02149.1"/>
    </source>
</evidence>
<proteinExistence type="predicted"/>